<comment type="caution">
    <text evidence="2">The sequence shown here is derived from an EMBL/GenBank/DDBJ whole genome shotgun (WGS) entry which is preliminary data.</text>
</comment>
<dbReference type="EMBL" id="JBHSDK010000018">
    <property type="protein sequence ID" value="MFC4336316.1"/>
    <property type="molecule type" value="Genomic_DNA"/>
</dbReference>
<evidence type="ECO:0000313" key="2">
    <source>
        <dbReference type="EMBL" id="MFC4336316.1"/>
    </source>
</evidence>
<reference evidence="3" key="1">
    <citation type="journal article" date="2019" name="Int. J. Syst. Evol. Microbiol.">
        <title>The Global Catalogue of Microorganisms (GCM) 10K type strain sequencing project: providing services to taxonomists for standard genome sequencing and annotation.</title>
        <authorList>
            <consortium name="The Broad Institute Genomics Platform"/>
            <consortium name="The Broad Institute Genome Sequencing Center for Infectious Disease"/>
            <person name="Wu L."/>
            <person name="Ma J."/>
        </authorList>
    </citation>
    <scope>NUCLEOTIDE SEQUENCE [LARGE SCALE GENOMIC DNA]</scope>
    <source>
        <strain evidence="3">IBRC-M 10908</strain>
    </source>
</reference>
<feature type="transmembrane region" description="Helical" evidence="1">
    <location>
        <begin position="46"/>
        <end position="65"/>
    </location>
</feature>
<organism evidence="2 3">
    <name type="scientific">Salininema proteolyticum</name>
    <dbReference type="NCBI Taxonomy" id="1607685"/>
    <lineage>
        <taxon>Bacteria</taxon>
        <taxon>Bacillati</taxon>
        <taxon>Actinomycetota</taxon>
        <taxon>Actinomycetes</taxon>
        <taxon>Glycomycetales</taxon>
        <taxon>Glycomycetaceae</taxon>
        <taxon>Salininema</taxon>
    </lineage>
</organism>
<dbReference type="Proteomes" id="UP001595823">
    <property type="component" value="Unassembled WGS sequence"/>
</dbReference>
<evidence type="ECO:0000256" key="1">
    <source>
        <dbReference type="SAM" id="Phobius"/>
    </source>
</evidence>
<gene>
    <name evidence="2" type="ORF">ACFPET_14005</name>
</gene>
<protein>
    <submittedName>
        <fullName evidence="2">Uncharacterized protein</fullName>
    </submittedName>
</protein>
<keyword evidence="1" id="KW-0812">Transmembrane</keyword>
<evidence type="ECO:0000313" key="3">
    <source>
        <dbReference type="Proteomes" id="UP001595823"/>
    </source>
</evidence>
<dbReference type="RefSeq" id="WP_380622116.1">
    <property type="nucleotide sequence ID" value="NZ_JBHSDK010000018.1"/>
</dbReference>
<feature type="transmembrane region" description="Helical" evidence="1">
    <location>
        <begin position="21"/>
        <end position="40"/>
    </location>
</feature>
<keyword evidence="1" id="KW-1133">Transmembrane helix</keyword>
<accession>A0ABV8TZT0</accession>
<keyword evidence="1" id="KW-0472">Membrane</keyword>
<name>A0ABV8TZT0_9ACTN</name>
<keyword evidence="3" id="KW-1185">Reference proteome</keyword>
<sequence length="68" mass="7520">MFEEILRSYTTLRLPDRPATEIAAAVIALAVIVPLSLWRFDGATVLVLPAIAVVYWGIRVAIVLGRRD</sequence>
<proteinExistence type="predicted"/>